<feature type="binding site" evidence="11">
    <location>
        <position position="140"/>
    </location>
    <ligand>
        <name>FMN</name>
        <dbReference type="ChEBI" id="CHEBI:58210"/>
    </ligand>
</feature>
<dbReference type="NCBIfam" id="NF003652">
    <property type="entry name" value="PRK05286.2-5"/>
    <property type="match status" value="1"/>
</dbReference>
<evidence type="ECO:0000256" key="11">
    <source>
        <dbReference type="HAMAP-Rule" id="MF_00225"/>
    </source>
</evidence>
<evidence type="ECO:0000313" key="14">
    <source>
        <dbReference type="Proteomes" id="UP000501003"/>
    </source>
</evidence>
<comment type="similarity">
    <text evidence="4 11">Belongs to the dihydroorotate dehydrogenase family. Type 2 subfamily.</text>
</comment>
<feature type="binding site" evidence="11">
    <location>
        <position position="83"/>
    </location>
    <ligand>
        <name>FMN</name>
        <dbReference type="ChEBI" id="CHEBI:58210"/>
    </ligand>
</feature>
<dbReference type="EC" id="1.3.5.2" evidence="11"/>
<dbReference type="EMBL" id="CP054056">
    <property type="protein sequence ID" value="QKJ25371.1"/>
    <property type="molecule type" value="Genomic_DNA"/>
</dbReference>
<feature type="domain" description="Dihydroorotate dehydrogenase catalytic" evidence="12">
    <location>
        <begin position="45"/>
        <end position="329"/>
    </location>
</feature>
<feature type="binding site" evidence="11">
    <location>
        <begin position="311"/>
        <end position="312"/>
    </location>
    <ligand>
        <name>FMN</name>
        <dbReference type="ChEBI" id="CHEBI:58210"/>
    </ligand>
</feature>
<evidence type="ECO:0000313" key="13">
    <source>
        <dbReference type="EMBL" id="QKJ25371.1"/>
    </source>
</evidence>
<evidence type="ECO:0000256" key="9">
    <source>
        <dbReference type="ARBA" id="ARBA00023136"/>
    </source>
</evidence>
<reference evidence="13 14" key="1">
    <citation type="submission" date="2020-05" db="EMBL/GenBank/DDBJ databases">
        <title>Aquirufa sp. strain 15G-AUS-rot a new Aquirufa species.</title>
        <authorList>
            <person name="Pitt A."/>
            <person name="Hahn M.W."/>
        </authorList>
    </citation>
    <scope>NUCLEOTIDE SEQUENCE [LARGE SCALE GENOMIC DNA]</scope>
    <source>
        <strain evidence="13 14">15G-AUS-rot</strain>
    </source>
</reference>
<comment type="function">
    <text evidence="1 11">Catalyzes the conversion of dihydroorotate to orotate with quinone as electron acceptor.</text>
</comment>
<evidence type="ECO:0000256" key="10">
    <source>
        <dbReference type="ARBA" id="ARBA00048639"/>
    </source>
</evidence>
<feature type="binding site" evidence="11">
    <location>
        <position position="173"/>
    </location>
    <ligand>
        <name>FMN</name>
        <dbReference type="ChEBI" id="CHEBI:58210"/>
    </ligand>
</feature>
<feature type="binding site" evidence="11">
    <location>
        <begin position="108"/>
        <end position="112"/>
    </location>
    <ligand>
        <name>substrate</name>
    </ligand>
</feature>
<feature type="binding site" evidence="11">
    <location>
        <begin position="59"/>
        <end position="63"/>
    </location>
    <ligand>
        <name>FMN</name>
        <dbReference type="ChEBI" id="CHEBI:58210"/>
    </ligand>
</feature>
<keyword evidence="7 11" id="KW-0665">Pyrimidine biosynthesis</keyword>
<dbReference type="CDD" id="cd04738">
    <property type="entry name" value="DHOD_2_like"/>
    <property type="match status" value="1"/>
</dbReference>
<accession>A0A7D4TJ52</accession>
<dbReference type="PANTHER" id="PTHR48109:SF4">
    <property type="entry name" value="DIHYDROOROTATE DEHYDROGENASE (QUINONE), MITOCHONDRIAL"/>
    <property type="match status" value="1"/>
</dbReference>
<dbReference type="KEGG" id="aqg:HRU87_04115"/>
<feature type="binding site" evidence="11">
    <location>
        <position position="173"/>
    </location>
    <ligand>
        <name>substrate</name>
    </ligand>
</feature>
<evidence type="ECO:0000256" key="5">
    <source>
        <dbReference type="ARBA" id="ARBA00022630"/>
    </source>
</evidence>
<dbReference type="PIRSF" id="PIRSF000164">
    <property type="entry name" value="DHO_oxidase"/>
    <property type="match status" value="1"/>
</dbReference>
<evidence type="ECO:0000259" key="12">
    <source>
        <dbReference type="Pfam" id="PF01180"/>
    </source>
</evidence>
<feature type="binding site" evidence="11">
    <location>
        <position position="290"/>
    </location>
    <ligand>
        <name>FMN</name>
        <dbReference type="ChEBI" id="CHEBI:58210"/>
    </ligand>
</feature>
<keyword evidence="8 11" id="KW-0560">Oxidoreductase</keyword>
<feature type="binding site" evidence="11">
    <location>
        <position position="63"/>
    </location>
    <ligand>
        <name>substrate</name>
    </ligand>
</feature>
<dbReference type="SUPFAM" id="SSF51395">
    <property type="entry name" value="FMN-linked oxidoreductases"/>
    <property type="match status" value="1"/>
</dbReference>
<keyword evidence="5 11" id="KW-0285">Flavoprotein</keyword>
<feature type="binding site" evidence="11">
    <location>
        <begin position="239"/>
        <end position="240"/>
    </location>
    <ligand>
        <name>substrate</name>
    </ligand>
</feature>
<dbReference type="InterPro" id="IPR012135">
    <property type="entry name" value="Dihydroorotate_DH_1_2"/>
</dbReference>
<dbReference type="GO" id="GO:0044205">
    <property type="term" value="P:'de novo' UMP biosynthetic process"/>
    <property type="evidence" value="ECO:0007669"/>
    <property type="project" value="UniProtKB-UniRule"/>
</dbReference>
<dbReference type="InterPro" id="IPR050074">
    <property type="entry name" value="DHO_dehydrogenase"/>
</dbReference>
<evidence type="ECO:0000256" key="1">
    <source>
        <dbReference type="ARBA" id="ARBA00003125"/>
    </source>
</evidence>
<dbReference type="Proteomes" id="UP000501003">
    <property type="component" value="Chromosome"/>
</dbReference>
<name>A0A7D4TJ52_9MICO</name>
<dbReference type="HAMAP" id="MF_00225">
    <property type="entry name" value="DHO_dh_type2"/>
    <property type="match status" value="1"/>
</dbReference>
<dbReference type="InterPro" id="IPR001295">
    <property type="entry name" value="Dihydroorotate_DH_CS"/>
</dbReference>
<sequence length="330" mass="35806">MYRLLFNLFFKPLDPELSHQIGEKVLKLAFKLRIIRPRPANSKFSVMGLEFDNRLGLAAGFDKNAKLVRPMHALGFGHVELGTVTPLPQPGNPKPRSFRVPEHNALINRMGFNNDGAAVIADRVLRLRAENVPLPVIGINVGKNKWVEASAAADDYRTCTRLVAQAADYLAVNVSSPNTPGLRDLQQVETLRPILEAVIEESLGKPVLLKLAPDLADEDFIAALNLVRDLKLAGVILANTTIRRDGVGNSEVLKEVGGLSGPVLASRAKEMLVAARGQLGPGFTIISVGGVSNPQEAKERIELGADLVQVYTGFIYGGPLWPARLARSLH</sequence>
<feature type="binding site" evidence="11">
    <location>
        <position position="178"/>
    </location>
    <ligand>
        <name>substrate</name>
    </ligand>
</feature>
<dbReference type="GO" id="GO:0005737">
    <property type="term" value="C:cytoplasm"/>
    <property type="evidence" value="ECO:0007669"/>
    <property type="project" value="InterPro"/>
</dbReference>
<keyword evidence="14" id="KW-1185">Reference proteome</keyword>
<dbReference type="Pfam" id="PF01180">
    <property type="entry name" value="DHO_dh"/>
    <property type="match status" value="1"/>
</dbReference>
<protein>
    <recommendedName>
        <fullName evidence="11">Dihydroorotate dehydrogenase (quinone)</fullName>
        <ecNumber evidence="11">1.3.5.2</ecNumber>
    </recommendedName>
    <alternativeName>
        <fullName evidence="11">DHOdehase</fullName>
        <shortName evidence="11">DHOD</shortName>
        <shortName evidence="11">DHODase</shortName>
    </alternativeName>
    <alternativeName>
        <fullName evidence="11">Dihydroorotate oxidase</fullName>
    </alternativeName>
</protein>
<dbReference type="GO" id="GO:0005886">
    <property type="term" value="C:plasma membrane"/>
    <property type="evidence" value="ECO:0007669"/>
    <property type="project" value="UniProtKB-SubCell"/>
</dbReference>
<dbReference type="RefSeq" id="WP_173493668.1">
    <property type="nucleotide sequence ID" value="NZ_CP054056.1"/>
</dbReference>
<comment type="catalytic activity">
    <reaction evidence="10 11">
        <text>(S)-dihydroorotate + a quinone = orotate + a quinol</text>
        <dbReference type="Rhea" id="RHEA:30187"/>
        <dbReference type="ChEBI" id="CHEBI:24646"/>
        <dbReference type="ChEBI" id="CHEBI:30839"/>
        <dbReference type="ChEBI" id="CHEBI:30864"/>
        <dbReference type="ChEBI" id="CHEBI:132124"/>
        <dbReference type="EC" id="1.3.5.2"/>
    </reaction>
</comment>
<feature type="binding site" evidence="11">
    <location>
        <position position="261"/>
    </location>
    <ligand>
        <name>FMN</name>
        <dbReference type="ChEBI" id="CHEBI:58210"/>
    </ligand>
</feature>
<evidence type="ECO:0000256" key="8">
    <source>
        <dbReference type="ARBA" id="ARBA00023002"/>
    </source>
</evidence>
<comment type="cofactor">
    <cofactor evidence="11">
        <name>FMN</name>
        <dbReference type="ChEBI" id="CHEBI:58210"/>
    </cofactor>
    <text evidence="11">Binds 1 FMN per subunit.</text>
</comment>
<dbReference type="PROSITE" id="PS00911">
    <property type="entry name" value="DHODEHASE_1"/>
    <property type="match status" value="1"/>
</dbReference>
<evidence type="ECO:0000256" key="4">
    <source>
        <dbReference type="ARBA" id="ARBA00005359"/>
    </source>
</evidence>
<comment type="subcellular location">
    <subcellularLocation>
        <location evidence="11">Cell membrane</location>
        <topology evidence="11">Peripheral membrane protein</topology>
    </subcellularLocation>
    <subcellularLocation>
        <location evidence="2">Membrane</location>
    </subcellularLocation>
</comment>
<evidence type="ECO:0000256" key="6">
    <source>
        <dbReference type="ARBA" id="ARBA00022643"/>
    </source>
</evidence>
<dbReference type="GO" id="GO:0106430">
    <property type="term" value="F:dihydroorotate dehydrogenase (quinone) activity"/>
    <property type="evidence" value="ECO:0007669"/>
    <property type="project" value="UniProtKB-EC"/>
</dbReference>
<comment type="pathway">
    <text evidence="3 11">Pyrimidine metabolism; UMP biosynthesis via de novo pathway; orotate from (S)-dihydroorotate (quinone route): step 1/1.</text>
</comment>
<evidence type="ECO:0000256" key="2">
    <source>
        <dbReference type="ARBA" id="ARBA00004370"/>
    </source>
</evidence>
<organism evidence="13 14">
    <name type="scientific">Aquiluna borgnonia</name>
    <dbReference type="NCBI Taxonomy" id="2499157"/>
    <lineage>
        <taxon>Bacteria</taxon>
        <taxon>Bacillati</taxon>
        <taxon>Actinomycetota</taxon>
        <taxon>Actinomycetes</taxon>
        <taxon>Micrococcales</taxon>
        <taxon>Microbacteriaceae</taxon>
        <taxon>Luna cluster</taxon>
        <taxon>Luna-1 subcluster</taxon>
        <taxon>Aquiluna</taxon>
    </lineage>
</organism>
<gene>
    <name evidence="11" type="primary">pyrD</name>
    <name evidence="13" type="ORF">HRU87_04115</name>
</gene>
<dbReference type="Gene3D" id="3.20.20.70">
    <property type="entry name" value="Aldolase class I"/>
    <property type="match status" value="1"/>
</dbReference>
<feature type="binding site" evidence="11">
    <location>
        <position position="238"/>
    </location>
    <ligand>
        <name>FMN</name>
        <dbReference type="ChEBI" id="CHEBI:58210"/>
    </ligand>
</feature>
<feature type="binding site" evidence="11">
    <location>
        <position position="210"/>
    </location>
    <ligand>
        <name>FMN</name>
        <dbReference type="ChEBI" id="CHEBI:58210"/>
    </ligand>
</feature>
<keyword evidence="11" id="KW-1003">Cell membrane</keyword>
<evidence type="ECO:0000256" key="3">
    <source>
        <dbReference type="ARBA" id="ARBA00005161"/>
    </source>
</evidence>
<keyword evidence="6 11" id="KW-0288">FMN</keyword>
<dbReference type="AlphaFoldDB" id="A0A7D4TJ52"/>
<dbReference type="InterPro" id="IPR013785">
    <property type="entry name" value="Aldolase_TIM"/>
</dbReference>
<dbReference type="InterPro" id="IPR005720">
    <property type="entry name" value="Dihydroorotate_DH_cat"/>
</dbReference>
<dbReference type="PANTHER" id="PTHR48109">
    <property type="entry name" value="DIHYDROOROTATE DEHYDROGENASE (QUINONE), MITOCHONDRIAL-RELATED"/>
    <property type="match status" value="1"/>
</dbReference>
<dbReference type="NCBIfam" id="TIGR01036">
    <property type="entry name" value="pyrD_sub2"/>
    <property type="match status" value="1"/>
</dbReference>
<keyword evidence="9 11" id="KW-0472">Membrane</keyword>
<proteinExistence type="inferred from homology"/>
<feature type="active site" description="Nucleophile" evidence="11">
    <location>
        <position position="176"/>
    </location>
</feature>
<evidence type="ECO:0000256" key="7">
    <source>
        <dbReference type="ARBA" id="ARBA00022975"/>
    </source>
</evidence>
<dbReference type="InterPro" id="IPR005719">
    <property type="entry name" value="Dihydroorotate_DH_2"/>
</dbReference>
<dbReference type="UniPathway" id="UPA00070">
    <property type="reaction ID" value="UER00946"/>
</dbReference>
<comment type="subunit">
    <text evidence="11">Monomer.</text>
</comment>
<dbReference type="GO" id="GO:0006207">
    <property type="term" value="P:'de novo' pyrimidine nucleobase biosynthetic process"/>
    <property type="evidence" value="ECO:0007669"/>
    <property type="project" value="UniProtKB-UniRule"/>
</dbReference>